<feature type="transmembrane region" description="Helical" evidence="7">
    <location>
        <begin position="244"/>
        <end position="264"/>
    </location>
</feature>
<evidence type="ECO:0000256" key="7">
    <source>
        <dbReference type="SAM" id="Phobius"/>
    </source>
</evidence>
<name>A0A495XAZ0_9PSEU</name>
<dbReference type="Proteomes" id="UP000272729">
    <property type="component" value="Unassembled WGS sequence"/>
</dbReference>
<feature type="transmembrane region" description="Helical" evidence="7">
    <location>
        <begin position="375"/>
        <end position="394"/>
    </location>
</feature>
<keyword evidence="9" id="KW-1185">Reference proteome</keyword>
<feature type="transmembrane region" description="Helical" evidence="7">
    <location>
        <begin position="271"/>
        <end position="289"/>
    </location>
</feature>
<evidence type="ECO:0000313" key="8">
    <source>
        <dbReference type="EMBL" id="RKT69753.1"/>
    </source>
</evidence>
<evidence type="ECO:0000256" key="4">
    <source>
        <dbReference type="ARBA" id="ARBA00022692"/>
    </source>
</evidence>
<feature type="transmembrane region" description="Helical" evidence="7">
    <location>
        <begin position="217"/>
        <end position="238"/>
    </location>
</feature>
<evidence type="ECO:0000256" key="5">
    <source>
        <dbReference type="ARBA" id="ARBA00022989"/>
    </source>
</evidence>
<feature type="transmembrane region" description="Helical" evidence="7">
    <location>
        <begin position="43"/>
        <end position="63"/>
    </location>
</feature>
<feature type="transmembrane region" description="Helical" evidence="7">
    <location>
        <begin position="350"/>
        <end position="369"/>
    </location>
</feature>
<dbReference type="PANTHER" id="PTHR23513:SF6">
    <property type="entry name" value="MAJOR FACILITATOR SUPERFAMILY ASSOCIATED DOMAIN-CONTAINING PROTEIN"/>
    <property type="match status" value="1"/>
</dbReference>
<keyword evidence="2" id="KW-0813">Transport</keyword>
<dbReference type="Gene3D" id="1.20.1250.20">
    <property type="entry name" value="MFS general substrate transporter like domains"/>
    <property type="match status" value="1"/>
</dbReference>
<dbReference type="AlphaFoldDB" id="A0A495XAZ0"/>
<dbReference type="GO" id="GO:0005886">
    <property type="term" value="C:plasma membrane"/>
    <property type="evidence" value="ECO:0007669"/>
    <property type="project" value="UniProtKB-SubCell"/>
</dbReference>
<evidence type="ECO:0000313" key="9">
    <source>
        <dbReference type="Proteomes" id="UP000272729"/>
    </source>
</evidence>
<dbReference type="InterPro" id="IPR036259">
    <property type="entry name" value="MFS_trans_sf"/>
</dbReference>
<comment type="subcellular location">
    <subcellularLocation>
        <location evidence="1">Cell membrane</location>
        <topology evidence="1">Multi-pass membrane protein</topology>
    </subcellularLocation>
</comment>
<dbReference type="EMBL" id="RBXR01000001">
    <property type="protein sequence ID" value="RKT69753.1"/>
    <property type="molecule type" value="Genomic_DNA"/>
</dbReference>
<keyword evidence="5 7" id="KW-1133">Transmembrane helix</keyword>
<dbReference type="PANTHER" id="PTHR23513">
    <property type="entry name" value="INTEGRAL MEMBRANE EFFLUX PROTEIN-RELATED"/>
    <property type="match status" value="1"/>
</dbReference>
<dbReference type="CDD" id="cd06173">
    <property type="entry name" value="MFS_MefA_like"/>
    <property type="match status" value="1"/>
</dbReference>
<sequence>MTRAFLRFWAADTVSLVGTHITTLALGFLAMDDLGASDLEVGLLRAAPWVPYLLFGLMAGVVVDRYRRRPILVGADLARCVVLGLVPVLHAAGALTLPVLYALVTVFGGLSLVYDAAHQSFLPKLVPATWLTTANARMEQTRATAQSAGPTVAGWLITAVGAPAAILVDAVSYLVSGLVLATIRVEEQVVPPERRNLRRELREGLAWVYRHPVLRPLAVTSHAWFLFAGLAATVFLLFGHDVLGFSAFELGIAFAVGGVGTVVGASLSDRAVALLGGPGGAIVLGRWLTPVAYALVPFAGSTVTGLVLLSAAQLVWGFGVGVDSPPEMGYRQAITPDHLQGRMNATIRSLNRAMIVVGAPLGGLLADLVGHRTALWVAVTGLVAQAVLITRSPVRTARA</sequence>
<keyword evidence="4 7" id="KW-0812">Transmembrane</keyword>
<evidence type="ECO:0000256" key="2">
    <source>
        <dbReference type="ARBA" id="ARBA00022448"/>
    </source>
</evidence>
<protein>
    <submittedName>
        <fullName evidence="8">Putative MFS family arabinose efflux permease</fullName>
    </submittedName>
</protein>
<comment type="caution">
    <text evidence="8">The sequence shown here is derived from an EMBL/GenBank/DDBJ whole genome shotgun (WGS) entry which is preliminary data.</text>
</comment>
<reference evidence="8 9" key="1">
    <citation type="submission" date="2018-10" db="EMBL/GenBank/DDBJ databases">
        <title>Sequencing the genomes of 1000 actinobacteria strains.</title>
        <authorList>
            <person name="Klenk H.-P."/>
        </authorList>
    </citation>
    <scope>NUCLEOTIDE SEQUENCE [LARGE SCALE GENOMIC DNA]</scope>
    <source>
        <strain evidence="8 9">DSM 43911</strain>
    </source>
</reference>
<feature type="transmembrane region" description="Helical" evidence="7">
    <location>
        <begin position="295"/>
        <end position="322"/>
    </location>
</feature>
<dbReference type="Pfam" id="PF05977">
    <property type="entry name" value="MFS_3"/>
    <property type="match status" value="1"/>
</dbReference>
<keyword evidence="3" id="KW-1003">Cell membrane</keyword>
<dbReference type="RefSeq" id="WP_121221735.1">
    <property type="nucleotide sequence ID" value="NZ_JBIUBA010000038.1"/>
</dbReference>
<proteinExistence type="predicted"/>
<organism evidence="8 9">
    <name type="scientific">Saccharothrix variisporea</name>
    <dbReference type="NCBI Taxonomy" id="543527"/>
    <lineage>
        <taxon>Bacteria</taxon>
        <taxon>Bacillati</taxon>
        <taxon>Actinomycetota</taxon>
        <taxon>Actinomycetes</taxon>
        <taxon>Pseudonocardiales</taxon>
        <taxon>Pseudonocardiaceae</taxon>
        <taxon>Saccharothrix</taxon>
    </lineage>
</organism>
<dbReference type="SUPFAM" id="SSF103473">
    <property type="entry name" value="MFS general substrate transporter"/>
    <property type="match status" value="1"/>
</dbReference>
<dbReference type="OrthoDB" id="9815525at2"/>
<dbReference type="InterPro" id="IPR010290">
    <property type="entry name" value="TM_effector"/>
</dbReference>
<accession>A0A495XAZ0</accession>
<gene>
    <name evidence="8" type="ORF">DFJ66_2991</name>
</gene>
<evidence type="ECO:0000256" key="6">
    <source>
        <dbReference type="ARBA" id="ARBA00023136"/>
    </source>
</evidence>
<evidence type="ECO:0000256" key="1">
    <source>
        <dbReference type="ARBA" id="ARBA00004651"/>
    </source>
</evidence>
<keyword evidence="6 7" id="KW-0472">Membrane</keyword>
<feature type="transmembrane region" description="Helical" evidence="7">
    <location>
        <begin position="9"/>
        <end position="31"/>
    </location>
</feature>
<evidence type="ECO:0000256" key="3">
    <source>
        <dbReference type="ARBA" id="ARBA00022475"/>
    </source>
</evidence>